<dbReference type="InterPro" id="IPR015421">
    <property type="entry name" value="PyrdxlP-dep_Trfase_major"/>
</dbReference>
<dbReference type="GO" id="GO:0006567">
    <property type="term" value="P:L-threonine catabolic process"/>
    <property type="evidence" value="ECO:0007669"/>
    <property type="project" value="UniProtKB-UniRule"/>
</dbReference>
<dbReference type="Proteomes" id="UP000241808">
    <property type="component" value="Unassembled WGS sequence"/>
</dbReference>
<dbReference type="EMBL" id="PZZL01000005">
    <property type="protein sequence ID" value="PTM55036.1"/>
    <property type="molecule type" value="Genomic_DNA"/>
</dbReference>
<evidence type="ECO:0000256" key="2">
    <source>
        <dbReference type="ARBA" id="ARBA00006966"/>
    </source>
</evidence>
<dbReference type="PANTHER" id="PTHR48097">
    <property type="entry name" value="L-THREONINE ALDOLASE-RELATED"/>
    <property type="match status" value="1"/>
</dbReference>
<dbReference type="Gene3D" id="3.90.1150.10">
    <property type="entry name" value="Aspartate Aminotransferase, domain 1"/>
    <property type="match status" value="1"/>
</dbReference>
<dbReference type="AlphaFoldDB" id="A0A2T4Z2M8"/>
<organism evidence="7 8">
    <name type="scientific">Phreatobacter oligotrophus</name>
    <dbReference type="NCBI Taxonomy" id="1122261"/>
    <lineage>
        <taxon>Bacteria</taxon>
        <taxon>Pseudomonadati</taxon>
        <taxon>Pseudomonadota</taxon>
        <taxon>Alphaproteobacteria</taxon>
        <taxon>Hyphomicrobiales</taxon>
        <taxon>Phreatobacteraceae</taxon>
        <taxon>Phreatobacter</taxon>
    </lineage>
</organism>
<comment type="similarity">
    <text evidence="2 5">Belongs to the threonine aldolase family.</text>
</comment>
<name>A0A2T4Z2M8_9HYPH</name>
<dbReference type="InterPro" id="IPR015422">
    <property type="entry name" value="PyrdxlP-dep_Trfase_small"/>
</dbReference>
<sequence>MFFASDNGLGASDKVMQAILAANGGARLGYGNDDATKAVERRLADLFEREVAVFMVATGTAANGLALSTLTPPWGIVLCHDESHVIEDECCGPEFFTGGAKLVGIPGRGAKITAKALEATIAGLGRRVPHNAPIHALSITQSTELGQVYSVAEVTELAGIAKRHGLGVHMDGARFANAVAALGCTPAEITWKAGVDVLSFGTTKGGTIACEALVYFDPAKASEMVRRRMRAGHLLSKHRFLAAQMEAFLEGGHWLELARHANGAAARLAEGLAAIPGVRLPITPEANGLFPIFRQEIVDALKAEGAVFYPWSDKGLPEAERAGPGECMMRLVTSFATTGADIERFLSIAAKAARPLAAE</sequence>
<protein>
    <recommendedName>
        <fullName evidence="5">L-threonine aldolase</fullName>
        <ecNumber evidence="5">4.1.2.48</ecNumber>
    </recommendedName>
</protein>
<keyword evidence="4 5" id="KW-0663">Pyridoxal phosphate</keyword>
<evidence type="ECO:0000256" key="4">
    <source>
        <dbReference type="ARBA" id="ARBA00022898"/>
    </source>
</evidence>
<comment type="catalytic activity">
    <reaction evidence="5">
        <text>L-threonine = acetaldehyde + glycine</text>
        <dbReference type="Rhea" id="RHEA:19625"/>
        <dbReference type="ChEBI" id="CHEBI:15343"/>
        <dbReference type="ChEBI" id="CHEBI:57305"/>
        <dbReference type="ChEBI" id="CHEBI:57926"/>
        <dbReference type="EC" id="4.1.2.48"/>
    </reaction>
</comment>
<dbReference type="Pfam" id="PF01212">
    <property type="entry name" value="Beta_elim_lyase"/>
    <property type="match status" value="1"/>
</dbReference>
<dbReference type="PANTHER" id="PTHR48097:SF5">
    <property type="entry name" value="LOW SPECIFICITY L-THREONINE ALDOLASE"/>
    <property type="match status" value="1"/>
</dbReference>
<dbReference type="RefSeq" id="WP_108177880.1">
    <property type="nucleotide sequence ID" value="NZ_PZZL01000005.1"/>
</dbReference>
<evidence type="ECO:0000259" key="6">
    <source>
        <dbReference type="Pfam" id="PF01212"/>
    </source>
</evidence>
<dbReference type="OrthoDB" id="9774495at2"/>
<comment type="caution">
    <text evidence="7">The sequence shown here is derived from an EMBL/GenBank/DDBJ whole genome shotgun (WGS) entry which is preliminary data.</text>
</comment>
<comment type="subunit">
    <text evidence="3">Homotetramer.</text>
</comment>
<gene>
    <name evidence="7" type="ORF">C8P69_105186</name>
</gene>
<dbReference type="GO" id="GO:0008732">
    <property type="term" value="F:L-allo-threonine aldolase activity"/>
    <property type="evidence" value="ECO:0007669"/>
    <property type="project" value="RHEA"/>
</dbReference>
<comment type="function">
    <text evidence="5">Catalyzes the cleavage of L-allo-threonine and L-threonine to glycine and acetaldehyde.</text>
</comment>
<dbReference type="InterPro" id="IPR015424">
    <property type="entry name" value="PyrdxlP-dep_Trfase"/>
</dbReference>
<keyword evidence="8" id="KW-1185">Reference proteome</keyword>
<reference evidence="7 8" key="1">
    <citation type="submission" date="2018-04" db="EMBL/GenBank/DDBJ databases">
        <title>Genomic Encyclopedia of Archaeal and Bacterial Type Strains, Phase II (KMG-II): from individual species to whole genera.</title>
        <authorList>
            <person name="Goeker M."/>
        </authorList>
    </citation>
    <scope>NUCLEOTIDE SEQUENCE [LARGE SCALE GENOMIC DNA]</scope>
    <source>
        <strain evidence="7 8">DSM 25521</strain>
    </source>
</reference>
<evidence type="ECO:0000256" key="3">
    <source>
        <dbReference type="ARBA" id="ARBA00011881"/>
    </source>
</evidence>
<keyword evidence="5" id="KW-0456">Lyase</keyword>
<dbReference type="InterPro" id="IPR001597">
    <property type="entry name" value="ArAA_b-elim_lyase/Thr_aldolase"/>
</dbReference>
<dbReference type="PIRSF" id="PIRSF038940">
    <property type="entry name" value="Low_specificity_LTA"/>
    <property type="match status" value="1"/>
</dbReference>
<proteinExistence type="inferred from homology"/>
<evidence type="ECO:0000313" key="7">
    <source>
        <dbReference type="EMBL" id="PTM55036.1"/>
    </source>
</evidence>
<evidence type="ECO:0000256" key="1">
    <source>
        <dbReference type="ARBA" id="ARBA00001933"/>
    </source>
</evidence>
<dbReference type="Gene3D" id="3.40.640.10">
    <property type="entry name" value="Type I PLP-dependent aspartate aminotransferase-like (Major domain)"/>
    <property type="match status" value="1"/>
</dbReference>
<accession>A0A2T4Z2M8</accession>
<comment type="cofactor">
    <cofactor evidence="1 5">
        <name>pyridoxal 5'-phosphate</name>
        <dbReference type="ChEBI" id="CHEBI:597326"/>
    </cofactor>
</comment>
<evidence type="ECO:0000313" key="8">
    <source>
        <dbReference type="Proteomes" id="UP000241808"/>
    </source>
</evidence>
<evidence type="ECO:0000256" key="5">
    <source>
        <dbReference type="PIRNR" id="PIRNR038940"/>
    </source>
</evidence>
<dbReference type="SUPFAM" id="SSF53383">
    <property type="entry name" value="PLP-dependent transferases"/>
    <property type="match status" value="1"/>
</dbReference>
<dbReference type="InterPro" id="IPR026273">
    <property type="entry name" value="Low_specificity_L-TA_bact"/>
</dbReference>
<comment type="catalytic activity">
    <reaction evidence="5">
        <text>L-allo-threonine = acetaldehyde + glycine</text>
        <dbReference type="Rhea" id="RHEA:26209"/>
        <dbReference type="ChEBI" id="CHEBI:15343"/>
        <dbReference type="ChEBI" id="CHEBI:57305"/>
        <dbReference type="ChEBI" id="CHEBI:58585"/>
        <dbReference type="EC" id="4.1.2.48"/>
    </reaction>
</comment>
<dbReference type="EC" id="4.1.2.48" evidence="5"/>
<feature type="domain" description="Aromatic amino acid beta-eliminating lyase/threonine aldolase" evidence="6">
    <location>
        <begin position="3"/>
        <end position="279"/>
    </location>
</feature>